<organism evidence="1 2">
    <name type="scientific">Ambispora gerdemannii</name>
    <dbReference type="NCBI Taxonomy" id="144530"/>
    <lineage>
        <taxon>Eukaryota</taxon>
        <taxon>Fungi</taxon>
        <taxon>Fungi incertae sedis</taxon>
        <taxon>Mucoromycota</taxon>
        <taxon>Glomeromycotina</taxon>
        <taxon>Glomeromycetes</taxon>
        <taxon>Archaeosporales</taxon>
        <taxon>Ambisporaceae</taxon>
        <taxon>Ambispora</taxon>
    </lineage>
</organism>
<dbReference type="Proteomes" id="UP000789831">
    <property type="component" value="Unassembled WGS sequence"/>
</dbReference>
<dbReference type="OrthoDB" id="10503424at2759"/>
<protein>
    <submittedName>
        <fullName evidence="1">6053_t:CDS:1</fullName>
    </submittedName>
</protein>
<feature type="non-terminal residue" evidence="1">
    <location>
        <position position="1"/>
    </location>
</feature>
<keyword evidence="2" id="KW-1185">Reference proteome</keyword>
<sequence length="57" mass="6568">HSTSTSLKEIIKYSKRILESNEEEKAFKLAVHLAHDLDTICDPNKAGYVKDEEEKKH</sequence>
<proteinExistence type="predicted"/>
<accession>A0A9N9GV29</accession>
<comment type="caution">
    <text evidence="1">The sequence shown here is derived from an EMBL/GenBank/DDBJ whole genome shotgun (WGS) entry which is preliminary data.</text>
</comment>
<evidence type="ECO:0000313" key="2">
    <source>
        <dbReference type="Proteomes" id="UP000789831"/>
    </source>
</evidence>
<name>A0A9N9GV29_9GLOM</name>
<dbReference type="AlphaFoldDB" id="A0A9N9GV29"/>
<reference evidence="1" key="1">
    <citation type="submission" date="2021-06" db="EMBL/GenBank/DDBJ databases">
        <authorList>
            <person name="Kallberg Y."/>
            <person name="Tangrot J."/>
            <person name="Rosling A."/>
        </authorList>
    </citation>
    <scope>NUCLEOTIDE SEQUENCE</scope>
    <source>
        <strain evidence="1">MT106</strain>
    </source>
</reference>
<evidence type="ECO:0000313" key="1">
    <source>
        <dbReference type="EMBL" id="CAG8636580.1"/>
    </source>
</evidence>
<gene>
    <name evidence="1" type="ORF">AGERDE_LOCUS10774</name>
</gene>
<dbReference type="EMBL" id="CAJVPL010003673">
    <property type="protein sequence ID" value="CAG8636580.1"/>
    <property type="molecule type" value="Genomic_DNA"/>
</dbReference>